<accession>A0ABD5QND5</accession>
<proteinExistence type="predicted"/>
<evidence type="ECO:0000256" key="1">
    <source>
        <dbReference type="SAM" id="MobiDB-lite"/>
    </source>
</evidence>
<evidence type="ECO:0000313" key="2">
    <source>
        <dbReference type="EMBL" id="MFC5133774.1"/>
    </source>
</evidence>
<sequence length="61" mass="6992">MTITTDALDREYRTVHDDVTLLADYGLVFVVEDGRGRSIKATVPPLRTDPPRRRTHRERVG</sequence>
<feature type="region of interest" description="Disordered" evidence="1">
    <location>
        <begin position="40"/>
        <end position="61"/>
    </location>
</feature>
<dbReference type="RefSeq" id="WP_238987708.1">
    <property type="nucleotide sequence ID" value="NZ_JBHSKV010000004.1"/>
</dbReference>
<keyword evidence="3" id="KW-1185">Reference proteome</keyword>
<evidence type="ECO:0000313" key="3">
    <source>
        <dbReference type="Proteomes" id="UP001596145"/>
    </source>
</evidence>
<reference evidence="2 3" key="1">
    <citation type="journal article" date="2019" name="Int. J. Syst. Evol. Microbiol.">
        <title>The Global Catalogue of Microorganisms (GCM) 10K type strain sequencing project: providing services to taxonomists for standard genome sequencing and annotation.</title>
        <authorList>
            <consortium name="The Broad Institute Genomics Platform"/>
            <consortium name="The Broad Institute Genome Sequencing Center for Infectious Disease"/>
            <person name="Wu L."/>
            <person name="Ma J."/>
        </authorList>
    </citation>
    <scope>NUCLEOTIDE SEQUENCE [LARGE SCALE GENOMIC DNA]</scope>
    <source>
        <strain evidence="2 3">CGMCC 1.16026</strain>
    </source>
</reference>
<dbReference type="Pfam" id="PF25212">
    <property type="entry name" value="HVO_A0114"/>
    <property type="match status" value="1"/>
</dbReference>
<dbReference type="Proteomes" id="UP001596145">
    <property type="component" value="Unassembled WGS sequence"/>
</dbReference>
<protein>
    <submittedName>
        <fullName evidence="2">Uncharacterized protein</fullName>
    </submittedName>
</protein>
<organism evidence="2 3">
    <name type="scientific">Halorubrum glutamatedens</name>
    <dbReference type="NCBI Taxonomy" id="2707018"/>
    <lineage>
        <taxon>Archaea</taxon>
        <taxon>Methanobacteriati</taxon>
        <taxon>Methanobacteriota</taxon>
        <taxon>Stenosarchaea group</taxon>
        <taxon>Halobacteria</taxon>
        <taxon>Halobacteriales</taxon>
        <taxon>Haloferacaceae</taxon>
        <taxon>Halorubrum</taxon>
    </lineage>
</organism>
<gene>
    <name evidence="2" type="ORF">ACFPJA_03415</name>
</gene>
<dbReference type="EMBL" id="JBHSKV010000004">
    <property type="protein sequence ID" value="MFC5133774.1"/>
    <property type="molecule type" value="Genomic_DNA"/>
</dbReference>
<dbReference type="AlphaFoldDB" id="A0ABD5QND5"/>
<name>A0ABD5QND5_9EURY</name>
<comment type="caution">
    <text evidence="2">The sequence shown here is derived from an EMBL/GenBank/DDBJ whole genome shotgun (WGS) entry which is preliminary data.</text>
</comment>